<evidence type="ECO:0000256" key="1">
    <source>
        <dbReference type="ARBA" id="ARBA00004651"/>
    </source>
</evidence>
<comment type="similarity">
    <text evidence="2">Belongs to the multi antimicrobial extrusion (MATE) (TC 2.A.66.1) family. MepA subfamily.</text>
</comment>
<evidence type="ECO:0000313" key="11">
    <source>
        <dbReference type="EMBL" id="BEH91971.1"/>
    </source>
</evidence>
<evidence type="ECO:0000256" key="9">
    <source>
        <dbReference type="ARBA" id="ARBA00023251"/>
    </source>
</evidence>
<name>A0ABN6ZE90_9FIRM</name>
<feature type="transmembrane region" description="Helical" evidence="10">
    <location>
        <begin position="364"/>
        <end position="385"/>
    </location>
</feature>
<evidence type="ECO:0000256" key="10">
    <source>
        <dbReference type="SAM" id="Phobius"/>
    </source>
</evidence>
<feature type="transmembrane region" description="Helical" evidence="10">
    <location>
        <begin position="322"/>
        <end position="344"/>
    </location>
</feature>
<dbReference type="InterPro" id="IPR045070">
    <property type="entry name" value="MATE_MepA-like"/>
</dbReference>
<keyword evidence="8 10" id="KW-0472">Membrane</keyword>
<dbReference type="InterPro" id="IPR051327">
    <property type="entry name" value="MATE_MepA_subfamily"/>
</dbReference>
<dbReference type="Pfam" id="PF01554">
    <property type="entry name" value="MatE"/>
    <property type="match status" value="2"/>
</dbReference>
<feature type="transmembrane region" description="Helical" evidence="10">
    <location>
        <begin position="43"/>
        <end position="62"/>
    </location>
</feature>
<feature type="transmembrane region" description="Helical" evidence="10">
    <location>
        <begin position="269"/>
        <end position="290"/>
    </location>
</feature>
<reference evidence="11" key="1">
    <citation type="journal article" date="2024" name="Int. J. Syst. Evol. Microbiol.">
        <title>Turicibacter faecis sp. nov., isolated from faeces of heart failure mouse model.</title>
        <authorList>
            <person name="Imamura Y."/>
            <person name="Motooka D."/>
            <person name="Nakajima Y."/>
            <person name="Ito S."/>
            <person name="Kitakaze M."/>
            <person name="Iida T."/>
            <person name="Nakamura S."/>
        </authorList>
    </citation>
    <scope>NUCLEOTIDE SEQUENCE</scope>
    <source>
        <strain evidence="11">TC023</strain>
    </source>
</reference>
<accession>A0ABN6ZE90</accession>
<feature type="transmembrane region" description="Helical" evidence="10">
    <location>
        <begin position="198"/>
        <end position="218"/>
    </location>
</feature>
<keyword evidence="7 10" id="KW-1133">Transmembrane helix</keyword>
<evidence type="ECO:0000256" key="4">
    <source>
        <dbReference type="ARBA" id="ARBA00022448"/>
    </source>
</evidence>
<evidence type="ECO:0000256" key="6">
    <source>
        <dbReference type="ARBA" id="ARBA00022692"/>
    </source>
</evidence>
<evidence type="ECO:0000256" key="8">
    <source>
        <dbReference type="ARBA" id="ARBA00023136"/>
    </source>
</evidence>
<sequence length="455" mass="50067">MKAPRDSQFLGTEKINKLLFSLSMPAFIAMLVSGIYNIVDTIFVGKGVGTLAVGAIGIVYPIQTMYTAFAQMVSIGCASALSRSLGAKNNERANQITTNAYVLTLIISILLMIISFFFADKLLYLFGSNEELIPHAKDYFFVGIWAIPFNAFALLASAVFRAEGDIKISMVTVLIGALFNIALDPLFIFTFHLGITGAAWATVISQALATAFSLFFILSHRSVVKFERRFLLPNVKVMTSIISVGFSAFARNAASSLFALITNATLRNLGGTVALTAFGTVNRIISLFFLPIMGINQGLQPIASYNYGAKQPERIRQVVKLALIYTTLIGAIGSVTGFLFPHFLIKLFTKDADLISQATFVLRLQLLFFWTIGLQTVASTFYQALGRAMPALFLSILRQFIILIPLILLLPRFTNLGLNGVWYAFPISDFTAFLICALVLWKAWHHLKKTESPVK</sequence>
<dbReference type="InterPro" id="IPR048279">
    <property type="entry name" value="MdtK-like"/>
</dbReference>
<feature type="transmembrane region" description="Helical" evidence="10">
    <location>
        <begin position="98"/>
        <end position="119"/>
    </location>
</feature>
<evidence type="ECO:0000313" key="12">
    <source>
        <dbReference type="Proteomes" id="UP001432099"/>
    </source>
</evidence>
<evidence type="ECO:0000256" key="3">
    <source>
        <dbReference type="ARBA" id="ARBA00022106"/>
    </source>
</evidence>
<organism evidence="11 12">
    <name type="scientific">Turicibacter faecis</name>
    <dbReference type="NCBI Taxonomy" id="2963365"/>
    <lineage>
        <taxon>Bacteria</taxon>
        <taxon>Bacillati</taxon>
        <taxon>Bacillota</taxon>
        <taxon>Erysipelotrichia</taxon>
        <taxon>Erysipelotrichales</taxon>
        <taxon>Turicibacteraceae</taxon>
        <taxon>Turicibacter</taxon>
    </lineage>
</organism>
<dbReference type="RefSeq" id="WP_338617653.1">
    <property type="nucleotide sequence ID" value="NZ_AP028127.1"/>
</dbReference>
<feature type="transmembrane region" description="Helical" evidence="10">
    <location>
        <begin position="18"/>
        <end position="36"/>
    </location>
</feature>
<dbReference type="PANTHER" id="PTHR43823">
    <property type="entry name" value="SPORULATION PROTEIN YKVU"/>
    <property type="match status" value="1"/>
</dbReference>
<dbReference type="EMBL" id="AP028127">
    <property type="protein sequence ID" value="BEH91971.1"/>
    <property type="molecule type" value="Genomic_DNA"/>
</dbReference>
<keyword evidence="12" id="KW-1185">Reference proteome</keyword>
<feature type="transmembrane region" description="Helical" evidence="10">
    <location>
        <begin position="422"/>
        <end position="441"/>
    </location>
</feature>
<keyword evidence="5" id="KW-1003">Cell membrane</keyword>
<keyword evidence="9" id="KW-0046">Antibiotic resistance</keyword>
<comment type="subcellular location">
    <subcellularLocation>
        <location evidence="1">Cell membrane</location>
        <topology evidence="1">Multi-pass membrane protein</topology>
    </subcellularLocation>
</comment>
<evidence type="ECO:0000256" key="5">
    <source>
        <dbReference type="ARBA" id="ARBA00022475"/>
    </source>
</evidence>
<dbReference type="Proteomes" id="UP001432099">
    <property type="component" value="Chromosome"/>
</dbReference>
<feature type="transmembrane region" description="Helical" evidence="10">
    <location>
        <begin position="230"/>
        <end position="249"/>
    </location>
</feature>
<dbReference type="NCBIfam" id="TIGR00797">
    <property type="entry name" value="matE"/>
    <property type="match status" value="1"/>
</dbReference>
<keyword evidence="4" id="KW-0813">Transport</keyword>
<evidence type="ECO:0000256" key="2">
    <source>
        <dbReference type="ARBA" id="ARBA00008417"/>
    </source>
</evidence>
<dbReference type="PANTHER" id="PTHR43823:SF3">
    <property type="entry name" value="MULTIDRUG EXPORT PROTEIN MEPA"/>
    <property type="match status" value="1"/>
</dbReference>
<feature type="transmembrane region" description="Helical" evidence="10">
    <location>
        <begin position="172"/>
        <end position="192"/>
    </location>
</feature>
<dbReference type="InterPro" id="IPR002528">
    <property type="entry name" value="MATE_fam"/>
</dbReference>
<dbReference type="PIRSF" id="PIRSF006603">
    <property type="entry name" value="DinF"/>
    <property type="match status" value="1"/>
</dbReference>
<dbReference type="CDD" id="cd13143">
    <property type="entry name" value="MATE_MepA_like"/>
    <property type="match status" value="1"/>
</dbReference>
<feature type="transmembrane region" description="Helical" evidence="10">
    <location>
        <begin position="139"/>
        <end position="160"/>
    </location>
</feature>
<evidence type="ECO:0000256" key="7">
    <source>
        <dbReference type="ARBA" id="ARBA00022989"/>
    </source>
</evidence>
<gene>
    <name evidence="11" type="ORF">T23_20730</name>
</gene>
<feature type="transmembrane region" description="Helical" evidence="10">
    <location>
        <begin position="392"/>
        <end position="410"/>
    </location>
</feature>
<keyword evidence="6 10" id="KW-0812">Transmembrane</keyword>
<protein>
    <recommendedName>
        <fullName evidence="3">Multidrug export protein MepA</fullName>
    </recommendedName>
</protein>
<proteinExistence type="inferred from homology"/>